<dbReference type="AlphaFoldDB" id="A0AAN8XID2"/>
<gene>
    <name evidence="1" type="ORF">SK128_008020</name>
</gene>
<protein>
    <submittedName>
        <fullName evidence="1">Uncharacterized protein</fullName>
    </submittedName>
</protein>
<keyword evidence="2" id="KW-1185">Reference proteome</keyword>
<sequence>MHGVLESLIRRCHKGLDTIADYHHRKFNAFQWQTILAEVGSLVNFRPLFPDGLDPLELPPVT</sequence>
<proteinExistence type="predicted"/>
<name>A0AAN8XID2_HALRR</name>
<dbReference type="Proteomes" id="UP001381693">
    <property type="component" value="Unassembled WGS sequence"/>
</dbReference>
<accession>A0AAN8XID2</accession>
<comment type="caution">
    <text evidence="1">The sequence shown here is derived from an EMBL/GenBank/DDBJ whole genome shotgun (WGS) entry which is preliminary data.</text>
</comment>
<reference evidence="1 2" key="1">
    <citation type="submission" date="2023-11" db="EMBL/GenBank/DDBJ databases">
        <title>Halocaridina rubra genome assembly.</title>
        <authorList>
            <person name="Smith C."/>
        </authorList>
    </citation>
    <scope>NUCLEOTIDE SEQUENCE [LARGE SCALE GENOMIC DNA]</scope>
    <source>
        <strain evidence="1">EP-1</strain>
        <tissue evidence="1">Whole</tissue>
    </source>
</reference>
<dbReference type="EMBL" id="JAXCGZ010007638">
    <property type="protein sequence ID" value="KAK7078874.1"/>
    <property type="molecule type" value="Genomic_DNA"/>
</dbReference>
<evidence type="ECO:0000313" key="1">
    <source>
        <dbReference type="EMBL" id="KAK7078874.1"/>
    </source>
</evidence>
<organism evidence="1 2">
    <name type="scientific">Halocaridina rubra</name>
    <name type="common">Hawaiian red shrimp</name>
    <dbReference type="NCBI Taxonomy" id="373956"/>
    <lineage>
        <taxon>Eukaryota</taxon>
        <taxon>Metazoa</taxon>
        <taxon>Ecdysozoa</taxon>
        <taxon>Arthropoda</taxon>
        <taxon>Crustacea</taxon>
        <taxon>Multicrustacea</taxon>
        <taxon>Malacostraca</taxon>
        <taxon>Eumalacostraca</taxon>
        <taxon>Eucarida</taxon>
        <taxon>Decapoda</taxon>
        <taxon>Pleocyemata</taxon>
        <taxon>Caridea</taxon>
        <taxon>Atyoidea</taxon>
        <taxon>Atyidae</taxon>
        <taxon>Halocaridina</taxon>
    </lineage>
</organism>
<evidence type="ECO:0000313" key="2">
    <source>
        <dbReference type="Proteomes" id="UP001381693"/>
    </source>
</evidence>
<feature type="non-terminal residue" evidence="1">
    <location>
        <position position="62"/>
    </location>
</feature>